<dbReference type="EMBL" id="JBBXMP010000191">
    <property type="protein sequence ID" value="KAL0060124.1"/>
    <property type="molecule type" value="Genomic_DNA"/>
</dbReference>
<dbReference type="Proteomes" id="UP001437256">
    <property type="component" value="Unassembled WGS sequence"/>
</dbReference>
<feature type="compositionally biased region" description="Basic and acidic residues" evidence="1">
    <location>
        <begin position="133"/>
        <end position="143"/>
    </location>
</feature>
<protein>
    <submittedName>
        <fullName evidence="2">Uncharacterized protein</fullName>
    </submittedName>
</protein>
<feature type="compositionally biased region" description="Basic and acidic residues" evidence="1">
    <location>
        <begin position="177"/>
        <end position="190"/>
    </location>
</feature>
<accession>A0ABR2ZFZ7</accession>
<feature type="region of interest" description="Disordered" evidence="1">
    <location>
        <begin position="352"/>
        <end position="375"/>
    </location>
</feature>
<evidence type="ECO:0000313" key="3">
    <source>
        <dbReference type="Proteomes" id="UP001437256"/>
    </source>
</evidence>
<keyword evidence="3" id="KW-1185">Reference proteome</keyword>
<sequence length="375" mass="41052">MANMLQAFKLKPFDLEPVLAAWKDGPRFTGNPKKDPPVEEWLKKIKAGCMERNVPKEYWHKVGRHFMDEKARARLDELKSVMAKVHGGNYRWTWEKFKIAMRNMGWNIEDSATETIKVKSKPSLGLWWAHKDTKSEKEVEEPKPLSPIQEKARPVPKRSESSFWLGRKPTVDQGPEAQKEKTQKEKDDKGTATTKSRPPPTRSSSGFWPMGKNSQESLVAEPEQIPQPVIRPARSKSKSLSDTVVMTVREASKHPTPVRKGSAASDAGHPDETVTTVTHAPLWLINACNALDFLQTEHPKVMSTLSAILITAGTLPSIPAITAGAGGALLASGAAQAAGAIAVGVGSWLKAQQESRSGSTSGDTTPPSETKALTK</sequence>
<evidence type="ECO:0000256" key="1">
    <source>
        <dbReference type="SAM" id="MobiDB-lite"/>
    </source>
</evidence>
<evidence type="ECO:0000313" key="2">
    <source>
        <dbReference type="EMBL" id="KAL0060124.1"/>
    </source>
</evidence>
<organism evidence="2 3">
    <name type="scientific">Marasmius tenuissimus</name>
    <dbReference type="NCBI Taxonomy" id="585030"/>
    <lineage>
        <taxon>Eukaryota</taxon>
        <taxon>Fungi</taxon>
        <taxon>Dikarya</taxon>
        <taxon>Basidiomycota</taxon>
        <taxon>Agaricomycotina</taxon>
        <taxon>Agaricomycetes</taxon>
        <taxon>Agaricomycetidae</taxon>
        <taxon>Agaricales</taxon>
        <taxon>Marasmiineae</taxon>
        <taxon>Marasmiaceae</taxon>
        <taxon>Marasmius</taxon>
    </lineage>
</organism>
<feature type="region of interest" description="Disordered" evidence="1">
    <location>
        <begin position="133"/>
        <end position="272"/>
    </location>
</feature>
<name>A0ABR2ZFZ7_9AGAR</name>
<reference evidence="2 3" key="1">
    <citation type="submission" date="2024-05" db="EMBL/GenBank/DDBJ databases">
        <title>A draft genome resource for the thread blight pathogen Marasmius tenuissimus strain MS-2.</title>
        <authorList>
            <person name="Yulfo-Soto G.E."/>
            <person name="Baruah I.K."/>
            <person name="Amoako-Attah I."/>
            <person name="Bukari Y."/>
            <person name="Meinhardt L.W."/>
            <person name="Bailey B.A."/>
            <person name="Cohen S.P."/>
        </authorList>
    </citation>
    <scope>NUCLEOTIDE SEQUENCE [LARGE SCALE GENOMIC DNA]</scope>
    <source>
        <strain evidence="2 3">MS-2</strain>
    </source>
</reference>
<comment type="caution">
    <text evidence="2">The sequence shown here is derived from an EMBL/GenBank/DDBJ whole genome shotgun (WGS) entry which is preliminary data.</text>
</comment>
<feature type="compositionally biased region" description="Basic and acidic residues" evidence="1">
    <location>
        <begin position="150"/>
        <end position="160"/>
    </location>
</feature>
<gene>
    <name evidence="2" type="ORF">AAF712_013096</name>
</gene>
<proteinExistence type="predicted"/>
<feature type="compositionally biased region" description="Low complexity" evidence="1">
    <location>
        <begin position="354"/>
        <end position="375"/>
    </location>
</feature>